<evidence type="ECO:0000256" key="9">
    <source>
        <dbReference type="PROSITE-ProRule" id="PRU00108"/>
    </source>
</evidence>
<proteinExistence type="inferred from homology"/>
<dbReference type="AlphaFoldDB" id="A0AAW0LCL7"/>
<evidence type="ECO:0000256" key="7">
    <source>
        <dbReference type="ARBA" id="ARBA00023242"/>
    </source>
</evidence>
<feature type="DNA-binding region" description="Homeobox" evidence="9">
    <location>
        <begin position="70"/>
        <end position="134"/>
    </location>
</feature>
<keyword evidence="6" id="KW-0804">Transcription</keyword>
<evidence type="ECO:0000256" key="2">
    <source>
        <dbReference type="ARBA" id="ARBA00022473"/>
    </source>
</evidence>
<dbReference type="PANTHER" id="PTHR45940">
    <property type="entry name" value="WUSCHEL-RELATED HOMEOBOX 1-RELATED"/>
    <property type="match status" value="1"/>
</dbReference>
<evidence type="ECO:0000313" key="13">
    <source>
        <dbReference type="Proteomes" id="UP000237347"/>
    </source>
</evidence>
<keyword evidence="2" id="KW-0217">Developmental protein</keyword>
<dbReference type="InterPro" id="IPR044555">
    <property type="entry name" value="WUSCHEL-like"/>
</dbReference>
<evidence type="ECO:0000256" key="4">
    <source>
        <dbReference type="ARBA" id="ARBA00023125"/>
    </source>
</evidence>
<comment type="subcellular location">
    <subcellularLocation>
        <location evidence="1 9 10">Nucleus</location>
    </subcellularLocation>
</comment>
<sequence>MGCGDGKEFNVSNSFTDLKLRPLIPKPMSVSPILTPLYCDSTHYTNLFSLNHHPAYVTQQIETNFNTKPLASSRWNPTPEQILVLQELYQHGTRTPTADQIQQIAAYLRRFGKIEGKNVFYWFQNHKARERQKRRRELASHLQVQQHDCKSLVKKEPVMRRKVYKVEQAKKWAPLLNCRRLIEESALMNRAATAEKISLGWIQFEGRVSQKSRTVERQATSQDKEMAHDLSLREAFPDPEDQRREFKTLKLFPLYGDDQCDSDSNIGVTEEDIKLVPNKTSDNELAPSQYFEFLPLKK</sequence>
<evidence type="ECO:0000256" key="6">
    <source>
        <dbReference type="ARBA" id="ARBA00023163"/>
    </source>
</evidence>
<comment type="similarity">
    <text evidence="8">Belongs to the WUS homeobox family.</text>
</comment>
<dbReference type="PROSITE" id="PS50071">
    <property type="entry name" value="HOMEOBOX_2"/>
    <property type="match status" value="1"/>
</dbReference>
<dbReference type="InterPro" id="IPR009057">
    <property type="entry name" value="Homeodomain-like_sf"/>
</dbReference>
<evidence type="ECO:0000256" key="8">
    <source>
        <dbReference type="ARBA" id="ARBA00024040"/>
    </source>
</evidence>
<dbReference type="EMBL" id="PKMF04000114">
    <property type="protein sequence ID" value="KAK7849377.1"/>
    <property type="molecule type" value="Genomic_DNA"/>
</dbReference>
<evidence type="ECO:0000256" key="5">
    <source>
        <dbReference type="ARBA" id="ARBA00023155"/>
    </source>
</evidence>
<dbReference type="PANTHER" id="PTHR45940:SF43">
    <property type="entry name" value="WUSCHEL-RELATED HOMEOBOX 3"/>
    <property type="match status" value="1"/>
</dbReference>
<dbReference type="InterPro" id="IPR001356">
    <property type="entry name" value="HD"/>
</dbReference>
<keyword evidence="5 9" id="KW-0371">Homeobox</keyword>
<dbReference type="GO" id="GO:0005634">
    <property type="term" value="C:nucleus"/>
    <property type="evidence" value="ECO:0007669"/>
    <property type="project" value="UniProtKB-SubCell"/>
</dbReference>
<dbReference type="Proteomes" id="UP000237347">
    <property type="component" value="Unassembled WGS sequence"/>
</dbReference>
<dbReference type="GO" id="GO:0003700">
    <property type="term" value="F:DNA-binding transcription factor activity"/>
    <property type="evidence" value="ECO:0007669"/>
    <property type="project" value="InterPro"/>
</dbReference>
<evidence type="ECO:0000256" key="10">
    <source>
        <dbReference type="RuleBase" id="RU000682"/>
    </source>
</evidence>
<keyword evidence="13" id="KW-1185">Reference proteome</keyword>
<evidence type="ECO:0000256" key="3">
    <source>
        <dbReference type="ARBA" id="ARBA00023015"/>
    </source>
</evidence>
<feature type="domain" description="Homeobox" evidence="11">
    <location>
        <begin position="68"/>
        <end position="133"/>
    </location>
</feature>
<keyword evidence="4 9" id="KW-0238">DNA-binding</keyword>
<protein>
    <submittedName>
        <fullName evidence="12">Wuschel-related homeobox 1</fullName>
    </submittedName>
</protein>
<keyword evidence="3" id="KW-0805">Transcription regulation</keyword>
<comment type="caution">
    <text evidence="12">The sequence shown here is derived from an EMBL/GenBank/DDBJ whole genome shotgun (WGS) entry which is preliminary data.</text>
</comment>
<dbReference type="SUPFAM" id="SSF46689">
    <property type="entry name" value="Homeodomain-like"/>
    <property type="match status" value="1"/>
</dbReference>
<dbReference type="GO" id="GO:0003677">
    <property type="term" value="F:DNA binding"/>
    <property type="evidence" value="ECO:0007669"/>
    <property type="project" value="UniProtKB-UniRule"/>
</dbReference>
<dbReference type="FunFam" id="1.10.10.60:FF:000146">
    <property type="entry name" value="WUSCHEL-related homeobox 4"/>
    <property type="match status" value="1"/>
</dbReference>
<organism evidence="12 13">
    <name type="scientific">Quercus suber</name>
    <name type="common">Cork oak</name>
    <dbReference type="NCBI Taxonomy" id="58331"/>
    <lineage>
        <taxon>Eukaryota</taxon>
        <taxon>Viridiplantae</taxon>
        <taxon>Streptophyta</taxon>
        <taxon>Embryophyta</taxon>
        <taxon>Tracheophyta</taxon>
        <taxon>Spermatophyta</taxon>
        <taxon>Magnoliopsida</taxon>
        <taxon>eudicotyledons</taxon>
        <taxon>Gunneridae</taxon>
        <taxon>Pentapetalae</taxon>
        <taxon>rosids</taxon>
        <taxon>fabids</taxon>
        <taxon>Fagales</taxon>
        <taxon>Fagaceae</taxon>
        <taxon>Quercus</taxon>
    </lineage>
</organism>
<dbReference type="Gene3D" id="1.10.10.60">
    <property type="entry name" value="Homeodomain-like"/>
    <property type="match status" value="1"/>
</dbReference>
<evidence type="ECO:0000313" key="12">
    <source>
        <dbReference type="EMBL" id="KAK7849377.1"/>
    </source>
</evidence>
<dbReference type="GO" id="GO:0099402">
    <property type="term" value="P:plant organ development"/>
    <property type="evidence" value="ECO:0007669"/>
    <property type="project" value="InterPro"/>
</dbReference>
<keyword evidence="7 9" id="KW-0539">Nucleus</keyword>
<dbReference type="SMART" id="SM00389">
    <property type="entry name" value="HOX"/>
    <property type="match status" value="1"/>
</dbReference>
<reference evidence="12 13" key="1">
    <citation type="journal article" date="2018" name="Sci. Data">
        <title>The draft genome sequence of cork oak.</title>
        <authorList>
            <person name="Ramos A.M."/>
            <person name="Usie A."/>
            <person name="Barbosa P."/>
            <person name="Barros P.M."/>
            <person name="Capote T."/>
            <person name="Chaves I."/>
            <person name="Simoes F."/>
            <person name="Abreu I."/>
            <person name="Carrasquinho I."/>
            <person name="Faro C."/>
            <person name="Guimaraes J.B."/>
            <person name="Mendonca D."/>
            <person name="Nobrega F."/>
            <person name="Rodrigues L."/>
            <person name="Saibo N.J.M."/>
            <person name="Varela M.C."/>
            <person name="Egas C."/>
            <person name="Matos J."/>
            <person name="Miguel C.M."/>
            <person name="Oliveira M.M."/>
            <person name="Ricardo C.P."/>
            <person name="Goncalves S."/>
        </authorList>
    </citation>
    <scope>NUCLEOTIDE SEQUENCE [LARGE SCALE GENOMIC DNA]</scope>
    <source>
        <strain evidence="13">cv. HL8</strain>
    </source>
</reference>
<dbReference type="CDD" id="cd00086">
    <property type="entry name" value="homeodomain"/>
    <property type="match status" value="1"/>
</dbReference>
<accession>A0AAW0LCL7</accession>
<evidence type="ECO:0000259" key="11">
    <source>
        <dbReference type="PROSITE" id="PS50071"/>
    </source>
</evidence>
<dbReference type="Pfam" id="PF00046">
    <property type="entry name" value="Homeodomain"/>
    <property type="match status" value="1"/>
</dbReference>
<gene>
    <name evidence="12" type="primary">WOX1_1</name>
    <name evidence="12" type="ORF">CFP56_002985</name>
</gene>
<name>A0AAW0LCL7_QUESU</name>
<evidence type="ECO:0000256" key="1">
    <source>
        <dbReference type="ARBA" id="ARBA00004123"/>
    </source>
</evidence>